<dbReference type="Proteomes" id="UP000822688">
    <property type="component" value="Chromosome 11"/>
</dbReference>
<organism evidence="8 9">
    <name type="scientific">Ceratodon purpureus</name>
    <name type="common">Fire moss</name>
    <name type="synonym">Dicranum purpureum</name>
    <dbReference type="NCBI Taxonomy" id="3225"/>
    <lineage>
        <taxon>Eukaryota</taxon>
        <taxon>Viridiplantae</taxon>
        <taxon>Streptophyta</taxon>
        <taxon>Embryophyta</taxon>
        <taxon>Bryophyta</taxon>
        <taxon>Bryophytina</taxon>
        <taxon>Bryopsida</taxon>
        <taxon>Dicranidae</taxon>
        <taxon>Pseudoditrichales</taxon>
        <taxon>Ditrichaceae</taxon>
        <taxon>Ceratodon</taxon>
    </lineage>
</organism>
<gene>
    <name evidence="8" type="ORF">KC19_11G123600</name>
</gene>
<dbReference type="GO" id="GO:0042546">
    <property type="term" value="P:cell wall biogenesis"/>
    <property type="evidence" value="ECO:0007669"/>
    <property type="project" value="InterPro"/>
</dbReference>
<dbReference type="Gene3D" id="2.60.120.200">
    <property type="match status" value="1"/>
</dbReference>
<keyword evidence="9" id="KW-1185">Reference proteome</keyword>
<dbReference type="SUPFAM" id="SSF49899">
    <property type="entry name" value="Concanavalin A-like lectins/glucanases"/>
    <property type="match status" value="1"/>
</dbReference>
<evidence type="ECO:0000256" key="6">
    <source>
        <dbReference type="RuleBase" id="RU361120"/>
    </source>
</evidence>
<feature type="chain" id="PRO_5035966061" description="Xyloglucan endotransglucosylase/hydrolase" evidence="6">
    <location>
        <begin position="31"/>
        <end position="296"/>
    </location>
</feature>
<keyword evidence="2 6" id="KW-0378">Hydrolase</keyword>
<keyword evidence="1 6" id="KW-0808">Transferase</keyword>
<name>A0A8T0GEB5_CERPU</name>
<keyword evidence="4 6" id="KW-0326">Glycosidase</keyword>
<keyword evidence="6" id="KW-0134">Cell wall</keyword>
<comment type="function">
    <text evidence="6">Catalyzes xyloglucan endohydrolysis (XEH) and/or endotransglycosylation (XET). Cleaves and religates xyloglucan polymers, an essential constituent of the primary cell wall, and thereby participates in cell wall construction of growing tissues.</text>
</comment>
<dbReference type="GO" id="GO:0016762">
    <property type="term" value="F:xyloglucan:xyloglucosyl transferase activity"/>
    <property type="evidence" value="ECO:0007669"/>
    <property type="project" value="UniProtKB-EC"/>
</dbReference>
<reference evidence="8 9" key="1">
    <citation type="submission" date="2020-06" db="EMBL/GenBank/DDBJ databases">
        <title>WGS assembly of Ceratodon purpureus strain R40.</title>
        <authorList>
            <person name="Carey S.B."/>
            <person name="Jenkins J."/>
            <person name="Shu S."/>
            <person name="Lovell J.T."/>
            <person name="Sreedasyam A."/>
            <person name="Maumus F."/>
            <person name="Tiley G.P."/>
            <person name="Fernandez-Pozo N."/>
            <person name="Barry K."/>
            <person name="Chen C."/>
            <person name="Wang M."/>
            <person name="Lipzen A."/>
            <person name="Daum C."/>
            <person name="Saski C.A."/>
            <person name="Payton A.C."/>
            <person name="Mcbreen J.C."/>
            <person name="Conrad R.E."/>
            <person name="Kollar L.M."/>
            <person name="Olsson S."/>
            <person name="Huttunen S."/>
            <person name="Landis J.B."/>
            <person name="Wickett N.J."/>
            <person name="Johnson M.G."/>
            <person name="Rensing S.A."/>
            <person name="Grimwood J."/>
            <person name="Schmutz J."/>
            <person name="Mcdaniel S.F."/>
        </authorList>
    </citation>
    <scope>NUCLEOTIDE SEQUENCE [LARGE SCALE GENOMIC DNA]</scope>
    <source>
        <strain evidence="8 9">R40</strain>
    </source>
</reference>
<dbReference type="PIRSF" id="PIRSF005604">
    <property type="entry name" value="XET"/>
    <property type="match status" value="1"/>
</dbReference>
<dbReference type="EMBL" id="CM026432">
    <property type="protein sequence ID" value="KAG0557363.1"/>
    <property type="molecule type" value="Genomic_DNA"/>
</dbReference>
<dbReference type="GO" id="GO:0048046">
    <property type="term" value="C:apoplast"/>
    <property type="evidence" value="ECO:0007669"/>
    <property type="project" value="UniProtKB-SubCell"/>
</dbReference>
<proteinExistence type="inferred from homology"/>
<dbReference type="EC" id="2.4.1.207" evidence="6"/>
<feature type="domain" description="GH16" evidence="7">
    <location>
        <begin position="18"/>
        <end position="222"/>
    </location>
</feature>
<dbReference type="GO" id="GO:0004553">
    <property type="term" value="F:hydrolase activity, hydrolyzing O-glycosyl compounds"/>
    <property type="evidence" value="ECO:0007669"/>
    <property type="project" value="InterPro"/>
</dbReference>
<evidence type="ECO:0000256" key="3">
    <source>
        <dbReference type="ARBA" id="ARBA00023157"/>
    </source>
</evidence>
<comment type="subcellular location">
    <subcellularLocation>
        <location evidence="6">Secreted</location>
        <location evidence="6">Cell wall</location>
    </subcellularLocation>
    <subcellularLocation>
        <location evidence="6">Secreted</location>
        <location evidence="6">Extracellular space</location>
        <location evidence="6">Apoplast</location>
    </subcellularLocation>
</comment>
<keyword evidence="6" id="KW-0052">Apoplast</keyword>
<dbReference type="PROSITE" id="PS51762">
    <property type="entry name" value="GH16_2"/>
    <property type="match status" value="1"/>
</dbReference>
<dbReference type="Pfam" id="PF06955">
    <property type="entry name" value="XET_C"/>
    <property type="match status" value="1"/>
</dbReference>
<dbReference type="CDD" id="cd02176">
    <property type="entry name" value="GH16_XET"/>
    <property type="match status" value="1"/>
</dbReference>
<feature type="active site" description="Nucleophile" evidence="5">
    <location>
        <position position="108"/>
    </location>
</feature>
<comment type="caution">
    <text evidence="8">The sequence shown here is derived from an EMBL/GenBank/DDBJ whole genome shotgun (WGS) entry which is preliminary data.</text>
</comment>
<dbReference type="FunFam" id="2.60.120.200:FF:000025">
    <property type="entry name" value="Xyloglucan endotransglucosylase/hydrolase"/>
    <property type="match status" value="1"/>
</dbReference>
<dbReference type="GO" id="GO:0010411">
    <property type="term" value="P:xyloglucan metabolic process"/>
    <property type="evidence" value="ECO:0007669"/>
    <property type="project" value="InterPro"/>
</dbReference>
<keyword evidence="3" id="KW-1015">Disulfide bond</keyword>
<evidence type="ECO:0000259" key="7">
    <source>
        <dbReference type="PROSITE" id="PS51762"/>
    </source>
</evidence>
<keyword evidence="6" id="KW-0961">Cell wall biogenesis/degradation</keyword>
<comment type="PTM">
    <text evidence="6">Contains at least one intrachain disulfide bond essential for its enzymatic activity.</text>
</comment>
<feature type="signal peptide" evidence="6">
    <location>
        <begin position="1"/>
        <end position="30"/>
    </location>
</feature>
<comment type="similarity">
    <text evidence="6">Belongs to the glycosyl hydrolase 16 family.</text>
</comment>
<dbReference type="InterPro" id="IPR013320">
    <property type="entry name" value="ConA-like_dom_sf"/>
</dbReference>
<dbReference type="InterPro" id="IPR010713">
    <property type="entry name" value="XET_C"/>
</dbReference>
<dbReference type="AlphaFoldDB" id="A0A8T0GEB5"/>
<dbReference type="PANTHER" id="PTHR31062">
    <property type="entry name" value="XYLOGLUCAN ENDOTRANSGLUCOSYLASE/HYDROLASE PROTEIN 8-RELATED"/>
    <property type="match status" value="1"/>
</dbReference>
<protein>
    <recommendedName>
        <fullName evidence="6">Xyloglucan endotransglucosylase/hydrolase</fullName>
        <ecNumber evidence="6">2.4.1.207</ecNumber>
    </recommendedName>
</protein>
<keyword evidence="6" id="KW-0964">Secreted</keyword>
<dbReference type="InterPro" id="IPR000757">
    <property type="entry name" value="Beta-glucanase-like"/>
</dbReference>
<sequence length="296" mass="32148">MDSTGNCRGLMQFLAVAAIIQWLLIQTTESVVPFGANYGASTDATHTRVEGGGSHVDLVLDASSAAAFGSKGRYLFGSIGMGIKLVPGNSAGTVTAYYLSSEGGHHDEMDFEFLGNLPGEPYILQTNVFAKGKGDREQRITLWFDPTADYHTYSLLWNKNIIVFYVDTVPVRAFRNNEALGVPFPNNQGVGIYASLWDGSTWATQGGKVAIDWKAAPFIASFQGFGVDACEVAGGNIGECSAGQGNWWDGASYKDLNNNQIEQLHNVRKNYLVYDYCTDAERSGNAPVECASNWYE</sequence>
<keyword evidence="6" id="KW-0732">Signal</keyword>
<evidence type="ECO:0000256" key="2">
    <source>
        <dbReference type="ARBA" id="ARBA00022801"/>
    </source>
</evidence>
<feature type="active site" description="Proton donor" evidence="5">
    <location>
        <position position="112"/>
    </location>
</feature>
<evidence type="ECO:0000256" key="5">
    <source>
        <dbReference type="PIRSR" id="PIRSR005604-1"/>
    </source>
</evidence>
<accession>A0A8T0GEB5</accession>
<evidence type="ECO:0000313" key="9">
    <source>
        <dbReference type="Proteomes" id="UP000822688"/>
    </source>
</evidence>
<dbReference type="InterPro" id="IPR016455">
    <property type="entry name" value="XTH"/>
</dbReference>
<evidence type="ECO:0000313" key="8">
    <source>
        <dbReference type="EMBL" id="KAG0557363.1"/>
    </source>
</evidence>
<dbReference type="GO" id="GO:0071555">
    <property type="term" value="P:cell wall organization"/>
    <property type="evidence" value="ECO:0007669"/>
    <property type="project" value="UniProtKB-KW"/>
</dbReference>
<dbReference type="Pfam" id="PF00722">
    <property type="entry name" value="Glyco_hydro_16"/>
    <property type="match status" value="1"/>
</dbReference>
<dbReference type="InterPro" id="IPR044791">
    <property type="entry name" value="Beta-glucanase/XTH"/>
</dbReference>
<evidence type="ECO:0000256" key="4">
    <source>
        <dbReference type="ARBA" id="ARBA00023295"/>
    </source>
</evidence>
<evidence type="ECO:0000256" key="1">
    <source>
        <dbReference type="ARBA" id="ARBA00022679"/>
    </source>
</evidence>